<reference evidence="1 2" key="1">
    <citation type="submission" date="2019-02" db="EMBL/GenBank/DDBJ databases">
        <title>Prokaryotic population dynamics and viral predation in marine succession experiment using metagenomics: the confinement effect.</title>
        <authorList>
            <person name="Haro-Moreno J.M."/>
            <person name="Rodriguez-Valera F."/>
            <person name="Lopez-Perez M."/>
        </authorList>
    </citation>
    <scope>NUCLEOTIDE SEQUENCE [LARGE SCALE GENOMIC DNA]</scope>
    <source>
        <strain evidence="1">MED-G157</strain>
    </source>
</reference>
<dbReference type="AlphaFoldDB" id="A0A520RX74"/>
<name>A0A520RX74_9GAMM</name>
<accession>A0A520RX74</accession>
<evidence type="ECO:0000313" key="2">
    <source>
        <dbReference type="Proteomes" id="UP000316199"/>
    </source>
</evidence>
<comment type="caution">
    <text evidence="1">The sequence shown here is derived from an EMBL/GenBank/DDBJ whole genome shotgun (WGS) entry which is preliminary data.</text>
</comment>
<sequence>MPAIDEIVERCKITDEFIDKEKYQVFLATIWGNAVIDPIGAGLDETDLESLHDFLNIEIGQVVGPGKTLTSCFEFIVSKKGRDSLDRQRVTARHRTFLDYFARLILGREIDP</sequence>
<dbReference type="Proteomes" id="UP000316199">
    <property type="component" value="Unassembled WGS sequence"/>
</dbReference>
<evidence type="ECO:0000313" key="1">
    <source>
        <dbReference type="EMBL" id="RZO74836.1"/>
    </source>
</evidence>
<gene>
    <name evidence="1" type="ORF">EVA68_08345</name>
</gene>
<protein>
    <submittedName>
        <fullName evidence="1">Uncharacterized protein</fullName>
    </submittedName>
</protein>
<organism evidence="1 2">
    <name type="scientific">OM182 bacterium</name>
    <dbReference type="NCBI Taxonomy" id="2510334"/>
    <lineage>
        <taxon>Bacteria</taxon>
        <taxon>Pseudomonadati</taxon>
        <taxon>Pseudomonadota</taxon>
        <taxon>Gammaproteobacteria</taxon>
        <taxon>OMG group</taxon>
        <taxon>OM182 clade</taxon>
    </lineage>
</organism>
<proteinExistence type="predicted"/>
<dbReference type="EMBL" id="SHAG01000059">
    <property type="protein sequence ID" value="RZO74836.1"/>
    <property type="molecule type" value="Genomic_DNA"/>
</dbReference>